<dbReference type="InterPro" id="IPR051021">
    <property type="entry name" value="Mito_Ser/Thr_phosphatase"/>
</dbReference>
<dbReference type="EMBL" id="LVWL01000019">
    <property type="protein sequence ID" value="ORI07862.1"/>
    <property type="molecule type" value="Genomic_DNA"/>
</dbReference>
<dbReference type="GO" id="GO:0016787">
    <property type="term" value="F:hydrolase activity"/>
    <property type="evidence" value="ECO:0007669"/>
    <property type="project" value="UniProtKB-KW"/>
</dbReference>
<reference evidence="2 3" key="1">
    <citation type="journal article" date="2017" name="Gene Rep">
        <title>The ribosomal RNA operon (rrn) of Campylobacter concisus supports molecular typing to genomospecies level.</title>
        <authorList>
            <person name="Huq M."/>
            <person name="Van T.T.H."/>
            <person name="Gurtler V."/>
            <person name="Elshagmani E."/>
            <person name="Allemailem K.S."/>
            <person name="Smooker P.M."/>
            <person name="Istivan T.S."/>
        </authorList>
    </citation>
    <scope>NUCLEOTIDE SEQUENCE [LARGE SCALE GENOMIC DNA]</scope>
    <source>
        <strain evidence="2 3">RCH 26</strain>
    </source>
</reference>
<dbReference type="PANTHER" id="PTHR20935:SF0">
    <property type="entry name" value="SERINE_THREONINE-PROTEIN PHOSPHATASE PGAM5, MITOCHONDRIAL"/>
    <property type="match status" value="1"/>
</dbReference>
<dbReference type="InterPro" id="IPR029033">
    <property type="entry name" value="His_PPase_superfam"/>
</dbReference>
<organism evidence="2 3">
    <name type="scientific">Campylobacter concisus</name>
    <dbReference type="NCBI Taxonomy" id="199"/>
    <lineage>
        <taxon>Bacteria</taxon>
        <taxon>Pseudomonadati</taxon>
        <taxon>Campylobacterota</taxon>
        <taxon>Epsilonproteobacteria</taxon>
        <taxon>Campylobacterales</taxon>
        <taxon>Campylobacteraceae</taxon>
        <taxon>Campylobacter</taxon>
    </lineage>
</organism>
<sequence>MSKIYFIRHSKAVDENKDGAKDALRELSQKGKEDAKFMANRLKMYDVMPGAIFSSSAKRCEQTAKIIAKTLKFKEETSLIDELYDISFEDLLKFVKNIDESLDEIFIITHNPSITEICEYLSDSSIDNIPTSGIFCVEFGCKFSELKEGGAKALFFDHPKNIKDNLIL</sequence>
<dbReference type="SUPFAM" id="SSF53254">
    <property type="entry name" value="Phosphoglycerate mutase-like"/>
    <property type="match status" value="1"/>
</dbReference>
<dbReference type="SMART" id="SM00855">
    <property type="entry name" value="PGAM"/>
    <property type="match status" value="1"/>
</dbReference>
<evidence type="ECO:0000256" key="1">
    <source>
        <dbReference type="ARBA" id="ARBA00022801"/>
    </source>
</evidence>
<evidence type="ECO:0000313" key="3">
    <source>
        <dbReference type="Proteomes" id="UP000192671"/>
    </source>
</evidence>
<dbReference type="InterPro" id="IPR013078">
    <property type="entry name" value="His_Pase_superF_clade-1"/>
</dbReference>
<dbReference type="AlphaFoldDB" id="A0A1X0U2C3"/>
<gene>
    <name evidence="2" type="ORF">A3835_05070</name>
</gene>
<accession>A0A1X0U2C3</accession>
<proteinExistence type="predicted"/>
<dbReference type="CDD" id="cd07067">
    <property type="entry name" value="HP_PGM_like"/>
    <property type="match status" value="1"/>
</dbReference>
<dbReference type="Gene3D" id="3.40.50.1240">
    <property type="entry name" value="Phosphoglycerate mutase-like"/>
    <property type="match status" value="1"/>
</dbReference>
<dbReference type="Proteomes" id="UP000192671">
    <property type="component" value="Unassembled WGS sequence"/>
</dbReference>
<keyword evidence="1" id="KW-0378">Hydrolase</keyword>
<comment type="caution">
    <text evidence="2">The sequence shown here is derived from an EMBL/GenBank/DDBJ whole genome shotgun (WGS) entry which is preliminary data.</text>
</comment>
<dbReference type="PANTHER" id="PTHR20935">
    <property type="entry name" value="PHOSPHOGLYCERATE MUTASE-RELATED"/>
    <property type="match status" value="1"/>
</dbReference>
<protein>
    <submittedName>
        <fullName evidence="2">Histidine phosphatase</fullName>
    </submittedName>
</protein>
<evidence type="ECO:0000313" key="2">
    <source>
        <dbReference type="EMBL" id="ORI07862.1"/>
    </source>
</evidence>
<name>A0A1X0U2C3_9BACT</name>
<dbReference type="Pfam" id="PF00300">
    <property type="entry name" value="His_Phos_1"/>
    <property type="match status" value="1"/>
</dbReference>